<evidence type="ECO:0000313" key="9">
    <source>
        <dbReference type="Proteomes" id="UP000444721"/>
    </source>
</evidence>
<dbReference type="GO" id="GO:0008270">
    <property type="term" value="F:zinc ion binding"/>
    <property type="evidence" value="ECO:0007669"/>
    <property type="project" value="UniProtKB-KW"/>
</dbReference>
<dbReference type="GO" id="GO:0005681">
    <property type="term" value="C:spliceosomal complex"/>
    <property type="evidence" value="ECO:0007669"/>
    <property type="project" value="InterPro"/>
</dbReference>
<dbReference type="EMBL" id="VFQX01000001">
    <property type="protein sequence ID" value="KAF0985016.1"/>
    <property type="molecule type" value="Genomic_DNA"/>
</dbReference>
<dbReference type="OrthoDB" id="30343at2759"/>
<feature type="region of interest" description="Disordered" evidence="6">
    <location>
        <begin position="109"/>
        <end position="133"/>
    </location>
</feature>
<dbReference type="SUPFAM" id="SSF57667">
    <property type="entry name" value="beta-beta-alpha zinc fingers"/>
    <property type="match status" value="1"/>
</dbReference>
<dbReference type="SMART" id="SM00451">
    <property type="entry name" value="ZnF_U1"/>
    <property type="match status" value="1"/>
</dbReference>
<evidence type="ECO:0000313" key="8">
    <source>
        <dbReference type="EMBL" id="KAF0985016.1"/>
    </source>
</evidence>
<feature type="compositionally biased region" description="Basic and acidic residues" evidence="6">
    <location>
        <begin position="28"/>
        <end position="39"/>
    </location>
</feature>
<evidence type="ECO:0000259" key="7">
    <source>
        <dbReference type="PROSITE" id="PS50157"/>
    </source>
</evidence>
<dbReference type="PANTHER" id="PTHR45986:SF1">
    <property type="entry name" value="ZINC FINGER MATRIN-TYPE PROTEIN 2"/>
    <property type="match status" value="1"/>
</dbReference>
<accession>A0A6A5CBE4</accession>
<dbReference type="VEuPathDB" id="AmoebaDB:FDP41_000055"/>
<dbReference type="PANTHER" id="PTHR45986">
    <property type="entry name" value="ZINC FINGER MATRIN-TYPE PROTEIN 2"/>
    <property type="match status" value="1"/>
</dbReference>
<keyword evidence="2 5" id="KW-0863">Zinc-finger</keyword>
<evidence type="ECO:0000256" key="3">
    <source>
        <dbReference type="ARBA" id="ARBA00022833"/>
    </source>
</evidence>
<dbReference type="VEuPathDB" id="AmoebaDB:NF0010530"/>
<dbReference type="Pfam" id="PF12171">
    <property type="entry name" value="zf-C2H2_jaz"/>
    <property type="match status" value="1"/>
</dbReference>
<dbReference type="PROSITE" id="PS50157">
    <property type="entry name" value="ZINC_FINGER_C2H2_2"/>
    <property type="match status" value="1"/>
</dbReference>
<dbReference type="Proteomes" id="UP000444721">
    <property type="component" value="Unassembled WGS sequence"/>
</dbReference>
<dbReference type="InterPro" id="IPR036236">
    <property type="entry name" value="Znf_C2H2_sf"/>
</dbReference>
<feature type="compositionally biased region" description="Basic and acidic residues" evidence="6">
    <location>
        <begin position="109"/>
        <end position="120"/>
    </location>
</feature>
<gene>
    <name evidence="8" type="ORF">FDP41_000055</name>
</gene>
<evidence type="ECO:0000256" key="6">
    <source>
        <dbReference type="SAM" id="MobiDB-lite"/>
    </source>
</evidence>
<keyword evidence="9" id="KW-1185">Reference proteome</keyword>
<feature type="region of interest" description="Disordered" evidence="6">
    <location>
        <begin position="1"/>
        <end position="82"/>
    </location>
</feature>
<dbReference type="Gene3D" id="3.30.160.60">
    <property type="entry name" value="Classic Zinc Finger"/>
    <property type="match status" value="1"/>
</dbReference>
<reference evidence="8 9" key="1">
    <citation type="journal article" date="2019" name="Sci. Rep.">
        <title>Nanopore sequencing improves the draft genome of the human pathogenic amoeba Naegleria fowleri.</title>
        <authorList>
            <person name="Liechti N."/>
            <person name="Schurch N."/>
            <person name="Bruggmann R."/>
            <person name="Wittwer M."/>
        </authorList>
    </citation>
    <scope>NUCLEOTIDE SEQUENCE [LARGE SCALE GENOMIC DNA]</scope>
    <source>
        <strain evidence="8 9">ATCC 30894</strain>
    </source>
</reference>
<keyword evidence="1" id="KW-0479">Metal-binding</keyword>
<keyword evidence="3" id="KW-0862">Zinc</keyword>
<dbReference type="GeneID" id="68107273"/>
<dbReference type="PROSITE" id="PS00028">
    <property type="entry name" value="ZINC_FINGER_C2H2_1"/>
    <property type="match status" value="1"/>
</dbReference>
<feature type="region of interest" description="Disordered" evidence="6">
    <location>
        <begin position="244"/>
        <end position="263"/>
    </location>
</feature>
<protein>
    <recommendedName>
        <fullName evidence="7">C2H2-type domain-containing protein</fullName>
    </recommendedName>
</protein>
<dbReference type="InterPro" id="IPR040107">
    <property type="entry name" value="Snu23"/>
</dbReference>
<feature type="compositionally biased region" description="Basic and acidic residues" evidence="6">
    <location>
        <begin position="7"/>
        <end position="18"/>
    </location>
</feature>
<dbReference type="InterPro" id="IPR022755">
    <property type="entry name" value="Znf_C2H2_jaz"/>
</dbReference>
<dbReference type="InterPro" id="IPR013087">
    <property type="entry name" value="Znf_C2H2_type"/>
</dbReference>
<dbReference type="GO" id="GO:0003676">
    <property type="term" value="F:nucleic acid binding"/>
    <property type="evidence" value="ECO:0007669"/>
    <property type="project" value="InterPro"/>
</dbReference>
<organism evidence="8 9">
    <name type="scientific">Naegleria fowleri</name>
    <name type="common">Brain eating amoeba</name>
    <dbReference type="NCBI Taxonomy" id="5763"/>
    <lineage>
        <taxon>Eukaryota</taxon>
        <taxon>Discoba</taxon>
        <taxon>Heterolobosea</taxon>
        <taxon>Tetramitia</taxon>
        <taxon>Eutetramitia</taxon>
        <taxon>Vahlkampfiidae</taxon>
        <taxon>Naegleria</taxon>
    </lineage>
</organism>
<dbReference type="AlphaFoldDB" id="A0A6A5CBE4"/>
<name>A0A6A5CBE4_NAEFO</name>
<dbReference type="GO" id="GO:0046540">
    <property type="term" value="C:U4/U6 x U5 tri-snRNP complex"/>
    <property type="evidence" value="ECO:0007669"/>
    <property type="project" value="TreeGrafter"/>
</dbReference>
<dbReference type="RefSeq" id="XP_044569729.1">
    <property type="nucleotide sequence ID" value="XM_044709030.1"/>
</dbReference>
<dbReference type="OMA" id="FGRRAWD"/>
<dbReference type="VEuPathDB" id="AmoebaDB:NfTy_026190"/>
<dbReference type="GO" id="GO:0000398">
    <property type="term" value="P:mRNA splicing, via spliceosome"/>
    <property type="evidence" value="ECO:0007669"/>
    <property type="project" value="InterPro"/>
</dbReference>
<evidence type="ECO:0000256" key="4">
    <source>
        <dbReference type="ARBA" id="ARBA00023242"/>
    </source>
</evidence>
<feature type="compositionally biased region" description="Basic and acidic residues" evidence="6">
    <location>
        <begin position="244"/>
        <end position="253"/>
    </location>
</feature>
<evidence type="ECO:0000256" key="5">
    <source>
        <dbReference type="PROSITE-ProRule" id="PRU00042"/>
    </source>
</evidence>
<feature type="domain" description="C2H2-type" evidence="7">
    <location>
        <begin position="194"/>
        <end position="218"/>
    </location>
</feature>
<evidence type="ECO:0000256" key="1">
    <source>
        <dbReference type="ARBA" id="ARBA00022723"/>
    </source>
</evidence>
<sequence length="278" mass="31867">MQGDDVNQTHHRDDDHQMDTNNTPIPTQKDEDDHNESLRSENSNNEQVIGNEEQIYYHHHHDEEEETSYQQQQQQQQDSSEGVRKGLFGRRAWDDQVYQQRAAERLVREKSGVDTDDKRKVVQTRSESLQRKPLQARESRLLHLSDDKLIGKKGVIDVTPEGKQIMPNSKTVIKKKNAKEEMMQKVDPNQLAGFYCNVCDRSFKDSASFVDHCNSKSHLSRLGMTNRAVKASADEVKRKLQETIDAKKDEKGRAPSSVSSLTALALSRIKKNTEAKQK</sequence>
<evidence type="ECO:0000256" key="2">
    <source>
        <dbReference type="ARBA" id="ARBA00022771"/>
    </source>
</evidence>
<keyword evidence="4" id="KW-0539">Nucleus</keyword>
<comment type="caution">
    <text evidence="8">The sequence shown here is derived from an EMBL/GenBank/DDBJ whole genome shotgun (WGS) entry which is preliminary data.</text>
</comment>
<dbReference type="InterPro" id="IPR003604">
    <property type="entry name" value="Matrin/U1-like-C_Znf_C2H2"/>
</dbReference>
<feature type="compositionally biased region" description="Low complexity" evidence="6">
    <location>
        <begin position="254"/>
        <end position="263"/>
    </location>
</feature>
<proteinExistence type="predicted"/>